<dbReference type="InterPro" id="IPR053140">
    <property type="entry name" value="GDSL_Rv0518-like"/>
</dbReference>
<dbReference type="AlphaFoldDB" id="A0A0K2RY93"/>
<dbReference type="CDD" id="cd01832">
    <property type="entry name" value="SGNH_hydrolase_like_1"/>
    <property type="match status" value="1"/>
</dbReference>
<feature type="domain" description="SGNH hydrolase-type esterase" evidence="1">
    <location>
        <begin position="21"/>
        <end position="195"/>
    </location>
</feature>
<dbReference type="PATRIC" id="fig|43675.28.peg.515"/>
<dbReference type="PANTHER" id="PTHR43784:SF2">
    <property type="entry name" value="GDSL-LIKE LIPASE_ACYLHYDROLASE, PUTATIVE (AFU_ORTHOLOGUE AFUA_2G00820)-RELATED"/>
    <property type="match status" value="1"/>
</dbReference>
<dbReference type="PANTHER" id="PTHR43784">
    <property type="entry name" value="GDSL-LIKE LIPASE/ACYLHYDROLASE, PUTATIVE (AFU_ORTHOLOGUE AFUA_2G00820)-RELATED"/>
    <property type="match status" value="1"/>
</dbReference>
<dbReference type="Pfam" id="PF13472">
    <property type="entry name" value="Lipase_GDSL_2"/>
    <property type="match status" value="1"/>
</dbReference>
<dbReference type="InterPro" id="IPR036514">
    <property type="entry name" value="SGNH_hydro_sf"/>
</dbReference>
<protein>
    <submittedName>
        <fullName evidence="2">Lipolytic enzyme</fullName>
    </submittedName>
</protein>
<accession>A0A0K2RY93</accession>
<dbReference type="Gene3D" id="3.40.50.1110">
    <property type="entry name" value="SGNH hydrolase"/>
    <property type="match status" value="1"/>
</dbReference>
<evidence type="ECO:0000313" key="2">
    <source>
        <dbReference type="EMBL" id="BAS19755.1"/>
    </source>
</evidence>
<dbReference type="Proteomes" id="UP000066203">
    <property type="component" value="Chromosome"/>
</dbReference>
<dbReference type="SUPFAM" id="SSF52266">
    <property type="entry name" value="SGNH hydrolase"/>
    <property type="match status" value="1"/>
</dbReference>
<proteinExistence type="predicted"/>
<organism evidence="2">
    <name type="scientific">Rothia mucilaginosa</name>
    <dbReference type="NCBI Taxonomy" id="43675"/>
    <lineage>
        <taxon>Bacteria</taxon>
        <taxon>Bacillati</taxon>
        <taxon>Actinomycetota</taxon>
        <taxon>Actinomycetes</taxon>
        <taxon>Micrococcales</taxon>
        <taxon>Micrococcaceae</taxon>
        <taxon>Rothia</taxon>
    </lineage>
</organism>
<dbReference type="InterPro" id="IPR013830">
    <property type="entry name" value="SGNH_hydro"/>
</dbReference>
<gene>
    <name evidence="2" type="ORF">RM6536_0508</name>
</gene>
<name>A0A0K2RY93_9MICC</name>
<dbReference type="EMBL" id="AP014938">
    <property type="protein sequence ID" value="BAS19755.1"/>
    <property type="molecule type" value="Genomic_DNA"/>
</dbReference>
<sequence length="270" mass="30177">MTTPLLDSNGKLNGESVRYVAIGDSFTEGVGDVDRRRPNSLRGWADRVAEGLGAVDPQAQYANLAIRGRLLIPILEEQLPHALDLKPNLVTFYGGGNDIMRPNVDIDQLMTHVDEAFATLRGEGIEVLTITGLDVQGQGPFARTRGRTATYNELLRGIAEDHGVHIIDYWRWNDFLDWRLWADDRLHMNDLGHERFASRVLAQLGLPGVVTEPVLPPEVQLTVREKVEQEARWVREFALPWIGRRLKGTSSGDGVSPKYPQWVPAASLKN</sequence>
<evidence type="ECO:0000313" key="3">
    <source>
        <dbReference type="Proteomes" id="UP000066203"/>
    </source>
</evidence>
<evidence type="ECO:0000259" key="1">
    <source>
        <dbReference type="Pfam" id="PF13472"/>
    </source>
</evidence>
<reference evidence="3" key="1">
    <citation type="submission" date="2015-08" db="EMBL/GenBank/DDBJ databases">
        <title>Complete genome sequence of Rothia mucilaginosa strain NUM-Rm6536.</title>
        <authorList>
            <person name="Nambu T."/>
        </authorList>
    </citation>
    <scope>NUCLEOTIDE SEQUENCE [LARGE SCALE GENOMIC DNA]</scope>
    <source>
        <strain evidence="3">NUM-Rm6536</strain>
    </source>
</reference>
<dbReference type="RefSeq" id="WP_060823918.1">
    <property type="nucleotide sequence ID" value="NZ_AP014938.1"/>
</dbReference>